<organism evidence="6 7">
    <name type="scientific">Mesobacillus subterraneus</name>
    <dbReference type="NCBI Taxonomy" id="285983"/>
    <lineage>
        <taxon>Bacteria</taxon>
        <taxon>Bacillati</taxon>
        <taxon>Bacillota</taxon>
        <taxon>Bacilli</taxon>
        <taxon>Bacillales</taxon>
        <taxon>Bacillaceae</taxon>
        <taxon>Mesobacillus</taxon>
    </lineage>
</organism>
<name>A0A0D6ZEA5_9BACI</name>
<dbReference type="InterPro" id="IPR028082">
    <property type="entry name" value="Peripla_BP_I"/>
</dbReference>
<dbReference type="Gene3D" id="1.10.260.40">
    <property type="entry name" value="lambda repressor-like DNA-binding domains"/>
    <property type="match status" value="1"/>
</dbReference>
<dbReference type="GO" id="GO:0003700">
    <property type="term" value="F:DNA-binding transcription factor activity"/>
    <property type="evidence" value="ECO:0007669"/>
    <property type="project" value="TreeGrafter"/>
</dbReference>
<dbReference type="RefSeq" id="WP_044390320.1">
    <property type="nucleotide sequence ID" value="NZ_JXIQ01000003.1"/>
</dbReference>
<dbReference type="SUPFAM" id="SSF47413">
    <property type="entry name" value="lambda repressor-like DNA-binding domains"/>
    <property type="match status" value="1"/>
</dbReference>
<accession>A0A0D6ZEA5</accession>
<dbReference type="AlphaFoldDB" id="A0A0D6ZEA5"/>
<gene>
    <name evidence="6" type="ORF">UB32_00530</name>
</gene>
<evidence type="ECO:0000256" key="1">
    <source>
        <dbReference type="ARBA" id="ARBA00019435"/>
    </source>
</evidence>
<sequence length="340" mass="38665">MASIKDVAKAAGVSVSTVSRTINDNPFISSATREKVLKAIKELNYSPNRMAQSLSNNNSYTITLIVDIENEKSFYNSFFYEVMHGIEKVVYQKEYCLIVSNLNTVLKNENVLDWLIKGRRTEGVILPSSIIDSKTIKKLKENNIPFVSIGEPENLRETINWVDINNRKAGEQAANYFIDNHRRKIAFIGYDDSKVFNRRRFEGYKLALENNELNYETNLVIKGGNSKNDGFRMMKDLLNEKDLPDSVICADNLMSIGAIRAIQESGLSIPEDISLISFDNSQIAEIMYPTISTINVDVYELGLQSAKLLFELIENPGKREQELLISTNIEERETTEQEHQ</sequence>
<evidence type="ECO:0000259" key="5">
    <source>
        <dbReference type="PROSITE" id="PS50932"/>
    </source>
</evidence>
<reference evidence="6 7" key="1">
    <citation type="submission" date="2015-01" db="EMBL/GenBank/DDBJ databases">
        <title>Draft genome sequences of the supercritical CO2 tolerant bacteria Bacillus subterraneus MITOT1 and Bacillus cereus MIT0214.</title>
        <authorList>
            <person name="Peet K.C."/>
            <person name="Thompson J.R."/>
        </authorList>
    </citation>
    <scope>NUCLEOTIDE SEQUENCE [LARGE SCALE GENOMIC DNA]</scope>
    <source>
        <strain evidence="6 7">MITOT1</strain>
    </source>
</reference>
<keyword evidence="7" id="KW-1185">Reference proteome</keyword>
<dbReference type="PANTHER" id="PTHR30146:SF109">
    <property type="entry name" value="HTH-TYPE TRANSCRIPTIONAL REGULATOR GALS"/>
    <property type="match status" value="1"/>
</dbReference>
<proteinExistence type="predicted"/>
<dbReference type="PROSITE" id="PS50932">
    <property type="entry name" value="HTH_LACI_2"/>
    <property type="match status" value="1"/>
</dbReference>
<dbReference type="Gene3D" id="3.40.50.2300">
    <property type="match status" value="2"/>
</dbReference>
<dbReference type="PANTHER" id="PTHR30146">
    <property type="entry name" value="LACI-RELATED TRANSCRIPTIONAL REPRESSOR"/>
    <property type="match status" value="1"/>
</dbReference>
<dbReference type="Pfam" id="PF13377">
    <property type="entry name" value="Peripla_BP_3"/>
    <property type="match status" value="1"/>
</dbReference>
<dbReference type="InterPro" id="IPR000843">
    <property type="entry name" value="HTH_LacI"/>
</dbReference>
<dbReference type="InterPro" id="IPR046335">
    <property type="entry name" value="LacI/GalR-like_sensor"/>
</dbReference>
<comment type="caution">
    <text evidence="6">The sequence shown here is derived from an EMBL/GenBank/DDBJ whole genome shotgun (WGS) entry which is preliminary data.</text>
</comment>
<dbReference type="Pfam" id="PF00356">
    <property type="entry name" value="LacI"/>
    <property type="match status" value="1"/>
</dbReference>
<evidence type="ECO:0000313" key="6">
    <source>
        <dbReference type="EMBL" id="KIY23852.1"/>
    </source>
</evidence>
<dbReference type="SUPFAM" id="SSF53822">
    <property type="entry name" value="Periplasmic binding protein-like I"/>
    <property type="match status" value="1"/>
</dbReference>
<feature type="domain" description="HTH lacI-type" evidence="5">
    <location>
        <begin position="2"/>
        <end position="56"/>
    </location>
</feature>
<dbReference type="EMBL" id="JXIQ01000003">
    <property type="protein sequence ID" value="KIY23852.1"/>
    <property type="molecule type" value="Genomic_DNA"/>
</dbReference>
<evidence type="ECO:0000256" key="4">
    <source>
        <dbReference type="ARBA" id="ARBA00023163"/>
    </source>
</evidence>
<dbReference type="CDD" id="cd06267">
    <property type="entry name" value="PBP1_LacI_sugar_binding-like"/>
    <property type="match status" value="1"/>
</dbReference>
<dbReference type="Proteomes" id="UP000032512">
    <property type="component" value="Unassembled WGS sequence"/>
</dbReference>
<evidence type="ECO:0000313" key="7">
    <source>
        <dbReference type="Proteomes" id="UP000032512"/>
    </source>
</evidence>
<protein>
    <recommendedName>
        <fullName evidence="1">Catabolite control protein A</fullName>
    </recommendedName>
</protein>
<dbReference type="PRINTS" id="PR00036">
    <property type="entry name" value="HTHLACI"/>
</dbReference>
<dbReference type="CDD" id="cd01392">
    <property type="entry name" value="HTH_LacI"/>
    <property type="match status" value="1"/>
</dbReference>
<evidence type="ECO:0000256" key="3">
    <source>
        <dbReference type="ARBA" id="ARBA00023125"/>
    </source>
</evidence>
<evidence type="ECO:0000256" key="2">
    <source>
        <dbReference type="ARBA" id="ARBA00023015"/>
    </source>
</evidence>
<keyword evidence="2" id="KW-0805">Transcription regulation</keyword>
<dbReference type="OrthoDB" id="9784962at2"/>
<dbReference type="InterPro" id="IPR010982">
    <property type="entry name" value="Lambda_DNA-bd_dom_sf"/>
</dbReference>
<dbReference type="FunFam" id="1.10.260.40:FF:000002">
    <property type="entry name" value="HTH-type transcriptional repressor PurR"/>
    <property type="match status" value="1"/>
</dbReference>
<dbReference type="PATRIC" id="fig|285983.3.peg.3619"/>
<dbReference type="SMART" id="SM00354">
    <property type="entry name" value="HTH_LACI"/>
    <property type="match status" value="1"/>
</dbReference>
<dbReference type="GO" id="GO:0000976">
    <property type="term" value="F:transcription cis-regulatory region binding"/>
    <property type="evidence" value="ECO:0007669"/>
    <property type="project" value="TreeGrafter"/>
</dbReference>
<keyword evidence="3" id="KW-0238">DNA-binding</keyword>
<keyword evidence="4" id="KW-0804">Transcription</keyword>